<comment type="subcellular location">
    <subcellularLocation>
        <location evidence="7">Cell membrane</location>
        <topology evidence="7">Multi-pass membrane protein</topology>
    </subcellularLocation>
</comment>
<feature type="transmembrane region" description="Helical" evidence="7">
    <location>
        <begin position="12"/>
        <end position="33"/>
    </location>
</feature>
<feature type="binding site" evidence="7">
    <location>
        <position position="134"/>
    </location>
    <ligand>
        <name>a 1,2-diacyl-sn-glycero-3-phospho-(1'-sn-glycerol)</name>
        <dbReference type="ChEBI" id="CHEBI:64716"/>
    </ligand>
</feature>
<dbReference type="EMBL" id="DVMU01000170">
    <property type="protein sequence ID" value="HIU34393.1"/>
    <property type="molecule type" value="Genomic_DNA"/>
</dbReference>
<evidence type="ECO:0000256" key="2">
    <source>
        <dbReference type="ARBA" id="ARBA00022475"/>
    </source>
</evidence>
<proteinExistence type="inferred from homology"/>
<evidence type="ECO:0000256" key="6">
    <source>
        <dbReference type="ARBA" id="ARBA00023136"/>
    </source>
</evidence>
<evidence type="ECO:0000256" key="7">
    <source>
        <dbReference type="HAMAP-Rule" id="MF_01147"/>
    </source>
</evidence>
<reference evidence="8" key="1">
    <citation type="submission" date="2020-10" db="EMBL/GenBank/DDBJ databases">
        <authorList>
            <person name="Gilroy R."/>
        </authorList>
    </citation>
    <scope>NUCLEOTIDE SEQUENCE</scope>
    <source>
        <strain evidence="8">ChiHcec3-11533</strain>
    </source>
</reference>
<dbReference type="Proteomes" id="UP000824072">
    <property type="component" value="Unassembled WGS sequence"/>
</dbReference>
<sequence>MFPYFTVFGFRVGLYGIMMAVALLAAYLVLSLGMRRRGIRFEAAILIECCAFGLALLGAYLLYLVASVGLGNVLRMIRAGDWEQLLQNGGLVFYGGLIGGILGVILGCKLCGLRFLPVLDLCAPAIALAHGFGRLGCLFAGCCYGIPCDWFFCFPLSEQIAGGQKLFPVQLVEAVCDAILFFALWRYARKARPVGKSAGIYLMAYAVCRFVLEFFRYDEIRGHFLALSTSQWVSIPLFLAGVILYFGIAKRNVNEEIFVTDMARIPVKEKK</sequence>
<accession>A0A9D1LBF3</accession>
<keyword evidence="5 7" id="KW-1133">Transmembrane helix</keyword>
<comment type="pathway">
    <text evidence="7">Protein modification; lipoprotein biosynthesis (diacylglyceryl transfer).</text>
</comment>
<feature type="transmembrane region" description="Helical" evidence="7">
    <location>
        <begin position="200"/>
        <end position="217"/>
    </location>
</feature>
<keyword evidence="3 7" id="KW-0808">Transferase</keyword>
<evidence type="ECO:0000256" key="1">
    <source>
        <dbReference type="ARBA" id="ARBA00007150"/>
    </source>
</evidence>
<dbReference type="PANTHER" id="PTHR30589:SF0">
    <property type="entry name" value="PHOSPHATIDYLGLYCEROL--PROLIPOPROTEIN DIACYLGLYCERYL TRANSFERASE"/>
    <property type="match status" value="1"/>
</dbReference>
<protein>
    <recommendedName>
        <fullName evidence="7">Phosphatidylglycerol--prolipoprotein diacylglyceryl transferase</fullName>
        <ecNumber evidence="7">2.5.1.145</ecNumber>
    </recommendedName>
</protein>
<keyword evidence="6 7" id="KW-0472">Membrane</keyword>
<evidence type="ECO:0000256" key="3">
    <source>
        <dbReference type="ARBA" id="ARBA00022679"/>
    </source>
</evidence>
<dbReference type="EC" id="2.5.1.145" evidence="7"/>
<feature type="transmembrane region" description="Helical" evidence="7">
    <location>
        <begin position="167"/>
        <end position="188"/>
    </location>
</feature>
<gene>
    <name evidence="7" type="primary">lgt</name>
    <name evidence="8" type="ORF">IAB02_07500</name>
</gene>
<evidence type="ECO:0000256" key="5">
    <source>
        <dbReference type="ARBA" id="ARBA00022989"/>
    </source>
</evidence>
<organism evidence="8 9">
    <name type="scientific">Candidatus Pullichristensenella excrementigallinarum</name>
    <dbReference type="NCBI Taxonomy" id="2840907"/>
    <lineage>
        <taxon>Bacteria</taxon>
        <taxon>Bacillati</taxon>
        <taxon>Bacillota</taxon>
        <taxon>Clostridia</taxon>
        <taxon>Candidatus Pullichristensenella</taxon>
    </lineage>
</organism>
<dbReference type="InterPro" id="IPR001640">
    <property type="entry name" value="Lgt"/>
</dbReference>
<keyword evidence="2 7" id="KW-1003">Cell membrane</keyword>
<evidence type="ECO:0000256" key="4">
    <source>
        <dbReference type="ARBA" id="ARBA00022692"/>
    </source>
</evidence>
<reference evidence="8" key="2">
    <citation type="journal article" date="2021" name="PeerJ">
        <title>Extensive microbial diversity within the chicken gut microbiome revealed by metagenomics and culture.</title>
        <authorList>
            <person name="Gilroy R."/>
            <person name="Ravi A."/>
            <person name="Getino M."/>
            <person name="Pursley I."/>
            <person name="Horton D.L."/>
            <person name="Alikhan N.F."/>
            <person name="Baker D."/>
            <person name="Gharbi K."/>
            <person name="Hall N."/>
            <person name="Watson M."/>
            <person name="Adriaenssens E.M."/>
            <person name="Foster-Nyarko E."/>
            <person name="Jarju S."/>
            <person name="Secka A."/>
            <person name="Antonio M."/>
            <person name="Oren A."/>
            <person name="Chaudhuri R.R."/>
            <person name="La Ragione R."/>
            <person name="Hildebrand F."/>
            <person name="Pallen M.J."/>
        </authorList>
    </citation>
    <scope>NUCLEOTIDE SEQUENCE</scope>
    <source>
        <strain evidence="8">ChiHcec3-11533</strain>
    </source>
</reference>
<feature type="transmembrane region" description="Helical" evidence="7">
    <location>
        <begin position="229"/>
        <end position="248"/>
    </location>
</feature>
<dbReference type="GO" id="GO:0042158">
    <property type="term" value="P:lipoprotein biosynthetic process"/>
    <property type="evidence" value="ECO:0007669"/>
    <property type="project" value="UniProtKB-UniRule"/>
</dbReference>
<name>A0A9D1LBF3_9FIRM</name>
<comment type="caution">
    <text evidence="8">The sequence shown here is derived from an EMBL/GenBank/DDBJ whole genome shotgun (WGS) entry which is preliminary data.</text>
</comment>
<feature type="transmembrane region" description="Helical" evidence="7">
    <location>
        <begin position="45"/>
        <end position="71"/>
    </location>
</feature>
<dbReference type="GO" id="GO:0008961">
    <property type="term" value="F:phosphatidylglycerol-prolipoprotein diacylglyceryl transferase activity"/>
    <property type="evidence" value="ECO:0007669"/>
    <property type="project" value="UniProtKB-UniRule"/>
</dbReference>
<feature type="transmembrane region" description="Helical" evidence="7">
    <location>
        <begin position="91"/>
        <end position="113"/>
    </location>
</feature>
<dbReference type="Pfam" id="PF01790">
    <property type="entry name" value="LGT"/>
    <property type="match status" value="1"/>
</dbReference>
<evidence type="ECO:0000313" key="9">
    <source>
        <dbReference type="Proteomes" id="UP000824072"/>
    </source>
</evidence>
<dbReference type="PANTHER" id="PTHR30589">
    <property type="entry name" value="PROLIPOPROTEIN DIACYLGLYCERYL TRANSFERASE"/>
    <property type="match status" value="1"/>
</dbReference>
<comment type="similarity">
    <text evidence="1 7">Belongs to the Lgt family.</text>
</comment>
<keyword evidence="4 7" id="KW-0812">Transmembrane</keyword>
<evidence type="ECO:0000313" key="8">
    <source>
        <dbReference type="EMBL" id="HIU34393.1"/>
    </source>
</evidence>
<comment type="catalytic activity">
    <reaction evidence="7">
        <text>L-cysteinyl-[prolipoprotein] + a 1,2-diacyl-sn-glycero-3-phospho-(1'-sn-glycerol) = an S-1,2-diacyl-sn-glyceryl-L-cysteinyl-[prolipoprotein] + sn-glycerol 1-phosphate + H(+)</text>
        <dbReference type="Rhea" id="RHEA:56712"/>
        <dbReference type="Rhea" id="RHEA-COMP:14679"/>
        <dbReference type="Rhea" id="RHEA-COMP:14680"/>
        <dbReference type="ChEBI" id="CHEBI:15378"/>
        <dbReference type="ChEBI" id="CHEBI:29950"/>
        <dbReference type="ChEBI" id="CHEBI:57685"/>
        <dbReference type="ChEBI" id="CHEBI:64716"/>
        <dbReference type="ChEBI" id="CHEBI:140658"/>
        <dbReference type="EC" id="2.5.1.145"/>
    </reaction>
</comment>
<dbReference type="AlphaFoldDB" id="A0A9D1LBF3"/>
<dbReference type="GO" id="GO:0005886">
    <property type="term" value="C:plasma membrane"/>
    <property type="evidence" value="ECO:0007669"/>
    <property type="project" value="UniProtKB-SubCell"/>
</dbReference>
<feature type="transmembrane region" description="Helical" evidence="7">
    <location>
        <begin position="125"/>
        <end position="147"/>
    </location>
</feature>
<comment type="function">
    <text evidence="7">Catalyzes the transfer of the diacylglyceryl group from phosphatidylglycerol to the sulfhydryl group of the N-terminal cysteine of a prolipoprotein, the first step in the formation of mature lipoproteins.</text>
</comment>
<dbReference type="HAMAP" id="MF_01147">
    <property type="entry name" value="Lgt"/>
    <property type="match status" value="1"/>
</dbReference>